<dbReference type="PANTHER" id="PTHR42832">
    <property type="entry name" value="AMINO ACID AMINOTRANSFERASE"/>
    <property type="match status" value="1"/>
</dbReference>
<dbReference type="InterPro" id="IPR015424">
    <property type="entry name" value="PyrdxlP-dep_Trfase"/>
</dbReference>
<sequence length="396" mass="43363">MNPRIDALHPYPFEKLRALVSGITPNPDLAPLSLGIGEPQHPPPQVAIDALIAQVGDVAHYPATLGRASLRAAIADWLKQRFALNTIDPDQQVLPVTGTREALFAVVQALVGDDCDIAMPNPFYQIYEGAALMAGATPIYLAADPSNDFKPMGDTGIPDYDRLAMMFICTPGNPSGKVYTSAELQQLIRLAQRHDFILVSDECYSEIYRDQAPAGLLQAAADMGLDDYRNCLAVGSLSKRSNLPGLRSGYMAGDAHLLKRFARYRTYHGCAMPGHHQAASEAAWGDEAHVAENRRLYRIKFDRAYELLADYLDDQPPAAGFYLWPKVPGGDDEGFTRFLLERQNLRVLPGRYLARDVDGSNPGAGHFRAALVSAPDTTETALVRLKTALDEWSARA</sequence>
<dbReference type="Pfam" id="PF00155">
    <property type="entry name" value="Aminotran_1_2"/>
    <property type="match status" value="1"/>
</dbReference>
<dbReference type="EMBL" id="CP045871">
    <property type="protein sequence ID" value="QGG79958.1"/>
    <property type="molecule type" value="Genomic_DNA"/>
</dbReference>
<keyword evidence="2 5" id="KW-0032">Aminotransferase</keyword>
<dbReference type="GO" id="GO:0030170">
    <property type="term" value="F:pyridoxal phosphate binding"/>
    <property type="evidence" value="ECO:0007669"/>
    <property type="project" value="InterPro"/>
</dbReference>
<accession>A0A5Q2Q7J8</accession>
<protein>
    <submittedName>
        <fullName evidence="5">Succinyldiaminopimelate transaminase</fullName>
        <ecNumber evidence="5">2.6.1.17</ecNumber>
    </submittedName>
</protein>
<evidence type="ECO:0000256" key="3">
    <source>
        <dbReference type="ARBA" id="ARBA00022679"/>
    </source>
</evidence>
<dbReference type="GO" id="GO:0009089">
    <property type="term" value="P:lysine biosynthetic process via diaminopimelate"/>
    <property type="evidence" value="ECO:0007669"/>
    <property type="project" value="InterPro"/>
</dbReference>
<dbReference type="RefSeq" id="WP_153713462.1">
    <property type="nucleotide sequence ID" value="NZ_CP045871.1"/>
</dbReference>
<dbReference type="Proteomes" id="UP000388235">
    <property type="component" value="Chromosome"/>
</dbReference>
<reference evidence="5 6" key="1">
    <citation type="submission" date="2019-11" db="EMBL/GenBank/DDBJ databases">
        <authorList>
            <person name="Khan S.A."/>
            <person name="Jeon C.O."/>
            <person name="Chun B.H."/>
        </authorList>
    </citation>
    <scope>NUCLEOTIDE SEQUENCE [LARGE SCALE GENOMIC DNA]</scope>
    <source>
        <strain evidence="5 6">IMCC 1097</strain>
    </source>
</reference>
<evidence type="ECO:0000313" key="5">
    <source>
        <dbReference type="EMBL" id="QGG79958.1"/>
    </source>
</evidence>
<dbReference type="AlphaFoldDB" id="A0A5Q2Q7J8"/>
<dbReference type="GO" id="GO:0009016">
    <property type="term" value="F:succinyldiaminopimelate transaminase activity"/>
    <property type="evidence" value="ECO:0007669"/>
    <property type="project" value="UniProtKB-EC"/>
</dbReference>
<dbReference type="EC" id="2.6.1.17" evidence="5"/>
<evidence type="ECO:0000259" key="4">
    <source>
        <dbReference type="Pfam" id="PF00155"/>
    </source>
</evidence>
<evidence type="ECO:0000256" key="2">
    <source>
        <dbReference type="ARBA" id="ARBA00022576"/>
    </source>
</evidence>
<keyword evidence="6" id="KW-1185">Reference proteome</keyword>
<dbReference type="InterPro" id="IPR050881">
    <property type="entry name" value="LL-DAP_aminotransferase"/>
</dbReference>
<evidence type="ECO:0000256" key="1">
    <source>
        <dbReference type="ARBA" id="ARBA00001933"/>
    </source>
</evidence>
<dbReference type="InterPro" id="IPR004839">
    <property type="entry name" value="Aminotransferase_I/II_large"/>
</dbReference>
<dbReference type="CDD" id="cd00609">
    <property type="entry name" value="AAT_like"/>
    <property type="match status" value="1"/>
</dbReference>
<gene>
    <name evidence="5" type="ORF">GH975_04930</name>
</gene>
<evidence type="ECO:0000313" key="6">
    <source>
        <dbReference type="Proteomes" id="UP000388235"/>
    </source>
</evidence>
<dbReference type="InterPro" id="IPR015422">
    <property type="entry name" value="PyrdxlP-dep_Trfase_small"/>
</dbReference>
<keyword evidence="3 5" id="KW-0808">Transferase</keyword>
<proteinExistence type="predicted"/>
<name>A0A5Q2Q7J8_9GAMM</name>
<dbReference type="NCBIfam" id="TIGR03538">
    <property type="entry name" value="DapC_gpp"/>
    <property type="match status" value="1"/>
</dbReference>
<organism evidence="5 6">
    <name type="scientific">Litorivicinus lipolyticus</name>
    <dbReference type="NCBI Taxonomy" id="418701"/>
    <lineage>
        <taxon>Bacteria</taxon>
        <taxon>Pseudomonadati</taxon>
        <taxon>Pseudomonadota</taxon>
        <taxon>Gammaproteobacteria</taxon>
        <taxon>Oceanospirillales</taxon>
        <taxon>Litorivicinaceae</taxon>
        <taxon>Litorivicinus</taxon>
    </lineage>
</organism>
<dbReference type="InterPro" id="IPR015421">
    <property type="entry name" value="PyrdxlP-dep_Trfase_major"/>
</dbReference>
<dbReference type="Gene3D" id="3.40.640.10">
    <property type="entry name" value="Type I PLP-dependent aspartate aminotransferase-like (Major domain)"/>
    <property type="match status" value="1"/>
</dbReference>
<dbReference type="KEGG" id="llp:GH975_04930"/>
<dbReference type="Gene3D" id="3.90.1150.10">
    <property type="entry name" value="Aspartate Aminotransferase, domain 1"/>
    <property type="match status" value="1"/>
</dbReference>
<comment type="cofactor">
    <cofactor evidence="1">
        <name>pyridoxal 5'-phosphate</name>
        <dbReference type="ChEBI" id="CHEBI:597326"/>
    </cofactor>
</comment>
<dbReference type="PANTHER" id="PTHR42832:SF3">
    <property type="entry name" value="L-GLUTAMINE--4-(METHYLSULFANYL)-2-OXOBUTANOATE AMINOTRANSFERASE"/>
    <property type="match status" value="1"/>
</dbReference>
<dbReference type="OrthoDB" id="9813612at2"/>
<dbReference type="SUPFAM" id="SSF53383">
    <property type="entry name" value="PLP-dependent transferases"/>
    <property type="match status" value="1"/>
</dbReference>
<dbReference type="InterPro" id="IPR019878">
    <property type="entry name" value="DapC_beta/gammaproteobac"/>
</dbReference>
<feature type="domain" description="Aminotransferase class I/classII large" evidence="4">
    <location>
        <begin position="32"/>
        <end position="364"/>
    </location>
</feature>